<comment type="subcellular location">
    <subcellularLocation>
        <location evidence="1">Endomembrane system</location>
        <topology evidence="1">Multi-pass membrane protein</topology>
    </subcellularLocation>
</comment>
<reference evidence="12" key="4">
    <citation type="submission" date="2025-09" db="UniProtKB">
        <authorList>
            <consortium name="Ensembl"/>
        </authorList>
    </citation>
    <scope>IDENTIFICATION</scope>
</reference>
<keyword evidence="8" id="KW-0325">Glycoprotein</keyword>
<feature type="region of interest" description="Disordered" evidence="9">
    <location>
        <begin position="573"/>
        <end position="599"/>
    </location>
</feature>
<evidence type="ECO:0000256" key="6">
    <source>
        <dbReference type="ARBA" id="ARBA00022989"/>
    </source>
</evidence>
<feature type="transmembrane region" description="Helical" evidence="10">
    <location>
        <begin position="293"/>
        <end position="322"/>
    </location>
</feature>
<dbReference type="Gene3D" id="1.20.1740.10">
    <property type="entry name" value="Amino acid/polyamine transporter I"/>
    <property type="match status" value="2"/>
</dbReference>
<evidence type="ECO:0000313" key="13">
    <source>
        <dbReference type="Proteomes" id="UP000008227"/>
    </source>
</evidence>
<dbReference type="GO" id="GO:0005886">
    <property type="term" value="C:plasma membrane"/>
    <property type="evidence" value="ECO:0000318"/>
    <property type="project" value="GO_Central"/>
</dbReference>
<dbReference type="PANTHER" id="PTHR43243">
    <property type="entry name" value="INNER MEMBRANE TRANSPORTER YGJI-RELATED"/>
    <property type="match status" value="1"/>
</dbReference>
<evidence type="ECO:0000256" key="3">
    <source>
        <dbReference type="ARBA" id="ARBA00022448"/>
    </source>
</evidence>
<dbReference type="PANTHER" id="PTHR43243:SF10">
    <property type="entry name" value="MGC138914 PROTEIN"/>
    <property type="match status" value="1"/>
</dbReference>
<keyword evidence="3" id="KW-0813">Transport</keyword>
<feature type="transmembrane region" description="Helical" evidence="10">
    <location>
        <begin position="169"/>
        <end position="189"/>
    </location>
</feature>
<comment type="similarity">
    <text evidence="2">Belongs to the amino acid-polyamine-organocation (APC) superfamily. Cationic amino acid transporter (CAT) (TC 2.A.3.3) family.</text>
</comment>
<feature type="transmembrane region" description="Helical" evidence="10">
    <location>
        <begin position="459"/>
        <end position="480"/>
    </location>
</feature>
<feature type="transmembrane region" description="Helical" evidence="10">
    <location>
        <begin position="254"/>
        <end position="273"/>
    </location>
</feature>
<feature type="transmembrane region" description="Helical" evidence="10">
    <location>
        <begin position="492"/>
        <end position="512"/>
    </location>
</feature>
<feature type="transmembrane region" description="Helical" evidence="10">
    <location>
        <begin position="549"/>
        <end position="567"/>
    </location>
</feature>
<evidence type="ECO:0000256" key="9">
    <source>
        <dbReference type="SAM" id="MobiDB-lite"/>
    </source>
</evidence>
<reference evidence="12" key="3">
    <citation type="submission" date="2025-08" db="UniProtKB">
        <authorList>
            <consortium name="Ensembl"/>
        </authorList>
    </citation>
    <scope>IDENTIFICATION</scope>
</reference>
<dbReference type="FunFam" id="1.20.1740.10:FF:000024">
    <property type="entry name" value="High affinity cationic amino acid transporter 1"/>
    <property type="match status" value="1"/>
</dbReference>
<dbReference type="PIRSF" id="PIRSF006060">
    <property type="entry name" value="AA_transporter"/>
    <property type="match status" value="1"/>
</dbReference>
<dbReference type="InterPro" id="IPR002293">
    <property type="entry name" value="AA/rel_permease1"/>
</dbReference>
<evidence type="ECO:0000256" key="8">
    <source>
        <dbReference type="ARBA" id="ARBA00023180"/>
    </source>
</evidence>
<dbReference type="FunFam" id="1.20.1740.10:FF:000050">
    <property type="entry name" value="MGC157082 protein"/>
    <property type="match status" value="1"/>
</dbReference>
<evidence type="ECO:0000256" key="1">
    <source>
        <dbReference type="ARBA" id="ARBA00004127"/>
    </source>
</evidence>
<dbReference type="GlyGen" id="A0A287B998">
    <property type="glycosylation" value="2 sites"/>
</dbReference>
<dbReference type="InterPro" id="IPR029485">
    <property type="entry name" value="CAT_C"/>
</dbReference>
<feature type="transmembrane region" description="Helical" evidence="10">
    <location>
        <begin position="524"/>
        <end position="543"/>
    </location>
</feature>
<keyword evidence="5" id="KW-0029">Amino-acid transport</keyword>
<organism evidence="12 13">
    <name type="scientific">Sus scrofa</name>
    <name type="common">Pig</name>
    <dbReference type="NCBI Taxonomy" id="9823"/>
    <lineage>
        <taxon>Eukaryota</taxon>
        <taxon>Metazoa</taxon>
        <taxon>Chordata</taxon>
        <taxon>Craniata</taxon>
        <taxon>Vertebrata</taxon>
        <taxon>Euteleostomi</taxon>
        <taxon>Mammalia</taxon>
        <taxon>Eutheria</taxon>
        <taxon>Laurasiatheria</taxon>
        <taxon>Artiodactyla</taxon>
        <taxon>Suina</taxon>
        <taxon>Suidae</taxon>
        <taxon>Sus</taxon>
    </lineage>
</organism>
<dbReference type="Ensembl" id="ENSSSCT00000037151.3">
    <property type="protein sequence ID" value="ENSSSCP00000053060.2"/>
    <property type="gene ID" value="ENSSSCG00000003247.5"/>
</dbReference>
<dbReference type="Proteomes" id="UP000008227">
    <property type="component" value="Chromosome 6"/>
</dbReference>
<dbReference type="GO" id="GO:0012505">
    <property type="term" value="C:endomembrane system"/>
    <property type="evidence" value="ECO:0007669"/>
    <property type="project" value="UniProtKB-SubCell"/>
</dbReference>
<feature type="compositionally biased region" description="Basic and acidic residues" evidence="9">
    <location>
        <begin position="589"/>
        <end position="599"/>
    </location>
</feature>
<dbReference type="GeneTree" id="ENSGT00940000161142"/>
<dbReference type="Pfam" id="PF13906">
    <property type="entry name" value="AA_permease_C"/>
    <property type="match status" value="1"/>
</dbReference>
<evidence type="ECO:0000256" key="4">
    <source>
        <dbReference type="ARBA" id="ARBA00022692"/>
    </source>
</evidence>
<keyword evidence="4 10" id="KW-0812">Transmembrane</keyword>
<feature type="transmembrane region" description="Helical" evidence="10">
    <location>
        <begin position="46"/>
        <end position="67"/>
    </location>
</feature>
<evidence type="ECO:0000256" key="2">
    <source>
        <dbReference type="ARBA" id="ARBA00008572"/>
    </source>
</evidence>
<name>A0A287B998_PIG</name>
<feature type="transmembrane region" description="Helical" evidence="10">
    <location>
        <begin position="201"/>
        <end position="219"/>
    </location>
</feature>
<protein>
    <recommendedName>
        <fullName evidence="11">Cationic amino acid transporter C-terminal domain-containing protein</fullName>
    </recommendedName>
</protein>
<evidence type="ECO:0000259" key="11">
    <source>
        <dbReference type="Pfam" id="PF13906"/>
    </source>
</evidence>
<dbReference type="Pfam" id="PF13520">
    <property type="entry name" value="AA_permease_2"/>
    <property type="match status" value="1"/>
</dbReference>
<dbReference type="Bgee" id="ENSSSCG00000039465">
    <property type="expression patterns" value="Expressed in blood and 4 other cell types or tissues"/>
</dbReference>
<feature type="transmembrane region" description="Helical" evidence="10">
    <location>
        <begin position="74"/>
        <end position="96"/>
    </location>
</feature>
<gene>
    <name evidence="12" type="primary">LOC100524318</name>
</gene>
<sequence>IKPTPSWTLMLSQYVRQFGRKLVRRRLLKPRKESEIPTPPLNILDLVALGLGSTLGVGVYILAGAVARSIAGPAIIISFLVTALSSVLSGLCYAELGTRVQRSGSMYFYSYMTMGQLCAFITGWNFILSSLIRIASGARAWSFIFDSLIGNHISQVLRENFPLHLPYFLPTYLDFVALSLVLLLTGMLALGARESALVDKVSTGINLLVLSFIILSGFIKGDLHNWQLTEQDYILAASGSNDTSRLGLLGSGGFVPFGFDGILGGAAICYYAFSGFEVIATKGEEARNPQRSIPLGIMITISICFLAYSSVLAALTLMVPYYQIQPDNPFPQAFLHVGWAPARYVMAFLILCALTSSVMFPTSQQICEMARDGLLFRVLIQVHAFTGTPLLAIMTAGILAGEYQPDQNLIKNEKTEDGLEMCAQDEISLTSEHESGTSNPLKSLCNPISPTPTRKSGQIVYGCAFLLVLLLTILSLLLALWPSQVFSGDPGFTAGAVLLLLLIAGITAIIWRQPQNPSPLPFRVPALPVLPVLSIFVNVYLMMQMSSVIWAQFGIWNALGLAIYFGYGIRHSPEEKRDPQPPASTSQSLREHTPGAESS</sequence>
<reference evidence="13" key="1">
    <citation type="submission" date="2009-11" db="EMBL/GenBank/DDBJ databases">
        <authorList>
            <consortium name="Porcine genome sequencing project"/>
        </authorList>
    </citation>
    <scope>NUCLEOTIDE SEQUENCE [LARGE SCALE GENOMIC DNA]</scope>
    <source>
        <strain evidence="13">Duroc</strain>
    </source>
</reference>
<feature type="domain" description="Cationic amino acid transporter C-terminal" evidence="11">
    <location>
        <begin position="522"/>
        <end position="572"/>
    </location>
</feature>
<proteinExistence type="inferred from homology"/>
<feature type="transmembrane region" description="Helical" evidence="10">
    <location>
        <begin position="342"/>
        <end position="361"/>
    </location>
</feature>
<accession>A0A287B998</accession>
<feature type="transmembrane region" description="Helical" evidence="10">
    <location>
        <begin position="108"/>
        <end position="128"/>
    </location>
</feature>
<evidence type="ECO:0000256" key="7">
    <source>
        <dbReference type="ARBA" id="ARBA00023136"/>
    </source>
</evidence>
<dbReference type="GO" id="GO:0015171">
    <property type="term" value="F:amino acid transmembrane transporter activity"/>
    <property type="evidence" value="ECO:0000318"/>
    <property type="project" value="GO_Central"/>
</dbReference>
<keyword evidence="7 10" id="KW-0472">Membrane</keyword>
<dbReference type="AlphaFoldDB" id="A0A287B998"/>
<reference evidence="12" key="2">
    <citation type="journal article" date="2020" name="Gigascience">
        <title>An improved pig reference genome sequence to enable pig genetics and genomics research.</title>
        <authorList>
            <person name="Warr A."/>
            <person name="Affara N."/>
            <person name="Aken B."/>
            <person name="Beiki H."/>
            <person name="Bickhart D.M."/>
            <person name="Billis K."/>
            <person name="Chow W."/>
            <person name="Eory L."/>
            <person name="Finlayson H.A."/>
            <person name="Flicek P."/>
            <person name="Giron C.G."/>
            <person name="Griffin D.K."/>
            <person name="Hall R."/>
            <person name="Hannum G."/>
            <person name="Hourlier T."/>
            <person name="Howe K."/>
            <person name="Hume D.A."/>
            <person name="Izuogu O."/>
            <person name="Kim K."/>
            <person name="Koren S."/>
            <person name="Liu H."/>
            <person name="Manchanda N."/>
            <person name="Martin F.J."/>
            <person name="Nonneman D.J."/>
            <person name="O'Connor R.E."/>
            <person name="Phillippy A.M."/>
            <person name="Rohrer G.A."/>
            <person name="Rosen B.D."/>
            <person name="Rund L.A."/>
            <person name="Sargent C.A."/>
            <person name="Schook L.B."/>
            <person name="Schroeder S.G."/>
            <person name="Schwartz A.S."/>
            <person name="Skinner B.M."/>
            <person name="Talbot R."/>
            <person name="Tseng E."/>
            <person name="Tuggle C.K."/>
            <person name="Watson M."/>
            <person name="Smith T.P.L."/>
            <person name="Archibald A.L."/>
        </authorList>
    </citation>
    <scope>NUCLEOTIDE SEQUENCE [LARGE SCALE GENOMIC DNA]</scope>
    <source>
        <strain evidence="12">Duroc</strain>
    </source>
</reference>
<keyword evidence="13" id="KW-1185">Reference proteome</keyword>
<dbReference type="InParanoid" id="A0A287B998"/>
<evidence type="ECO:0000313" key="12">
    <source>
        <dbReference type="Ensembl" id="ENSSSCP00000053060.2"/>
    </source>
</evidence>
<dbReference type="GO" id="GO:0006865">
    <property type="term" value="P:amino acid transport"/>
    <property type="evidence" value="ECO:0000318"/>
    <property type="project" value="GO_Central"/>
</dbReference>
<evidence type="ECO:0000256" key="5">
    <source>
        <dbReference type="ARBA" id="ARBA00022970"/>
    </source>
</evidence>
<evidence type="ECO:0000256" key="10">
    <source>
        <dbReference type="SAM" id="Phobius"/>
    </source>
</evidence>
<keyword evidence="6 10" id="KW-1133">Transmembrane helix</keyword>